<reference evidence="1 2" key="1">
    <citation type="submission" date="2024-09" db="EMBL/GenBank/DDBJ databases">
        <title>Rethinking Asexuality: The Enigmatic Case of Functional Sexual Genes in Lepraria (Stereocaulaceae).</title>
        <authorList>
            <person name="Doellman M."/>
            <person name="Sun Y."/>
            <person name="Barcenas-Pena A."/>
            <person name="Lumbsch H.T."/>
            <person name="Grewe F."/>
        </authorList>
    </citation>
    <scope>NUCLEOTIDE SEQUENCE [LARGE SCALE GENOMIC DNA]</scope>
    <source>
        <strain evidence="1 2">Grewe 0041</strain>
    </source>
</reference>
<organism evidence="1 2">
    <name type="scientific">Lepraria finkii</name>
    <dbReference type="NCBI Taxonomy" id="1340010"/>
    <lineage>
        <taxon>Eukaryota</taxon>
        <taxon>Fungi</taxon>
        <taxon>Dikarya</taxon>
        <taxon>Ascomycota</taxon>
        <taxon>Pezizomycotina</taxon>
        <taxon>Lecanoromycetes</taxon>
        <taxon>OSLEUM clade</taxon>
        <taxon>Lecanoromycetidae</taxon>
        <taxon>Lecanorales</taxon>
        <taxon>Lecanorineae</taxon>
        <taxon>Stereocaulaceae</taxon>
        <taxon>Lepraria</taxon>
    </lineage>
</organism>
<sequence length="111" mass="12230">MKNVDLLGFCPAIAMRNAVEAFVRSSHVINPERRGCGAVSGCSCEAISPLWQKGRFCPSMDRPNTYLFLVVTKARVANPFSRGWFNRKADVALTKMVRSVLRGEGAKVGRV</sequence>
<dbReference type="Proteomes" id="UP001590951">
    <property type="component" value="Unassembled WGS sequence"/>
</dbReference>
<evidence type="ECO:0000313" key="1">
    <source>
        <dbReference type="EMBL" id="KAL2049953.1"/>
    </source>
</evidence>
<evidence type="ECO:0000313" key="2">
    <source>
        <dbReference type="Proteomes" id="UP001590951"/>
    </source>
</evidence>
<protein>
    <submittedName>
        <fullName evidence="1">Uncharacterized protein</fullName>
    </submittedName>
</protein>
<accession>A0ABR4AXU5</accession>
<proteinExistence type="predicted"/>
<name>A0ABR4AXU5_9LECA</name>
<dbReference type="EMBL" id="JBHFEH010000055">
    <property type="protein sequence ID" value="KAL2049953.1"/>
    <property type="molecule type" value="Genomic_DNA"/>
</dbReference>
<gene>
    <name evidence="1" type="ORF">ABVK25_009820</name>
</gene>
<comment type="caution">
    <text evidence="1">The sequence shown here is derived from an EMBL/GenBank/DDBJ whole genome shotgun (WGS) entry which is preliminary data.</text>
</comment>
<keyword evidence="2" id="KW-1185">Reference proteome</keyword>